<dbReference type="NCBIfam" id="TIGR00051">
    <property type="entry name" value="YbgC/FadM family acyl-CoA thioesterase"/>
    <property type="match status" value="1"/>
</dbReference>
<keyword evidence="4" id="KW-1185">Reference proteome</keyword>
<dbReference type="InterPro" id="IPR050563">
    <property type="entry name" value="4-hydroxybenzoyl-CoA_TE"/>
</dbReference>
<dbReference type="Gene3D" id="3.10.129.10">
    <property type="entry name" value="Hotdog Thioesterase"/>
    <property type="match status" value="1"/>
</dbReference>
<dbReference type="HOGENOM" id="CLU_101141_3_3_7"/>
<sequence>MSAETNAFPQPECTWVHRVSYGETDAMGVVYYANYLHWFEQARSFFIREHGMSYKEIEAREVALPVREAHCRYRSPAGYEDQIAVRTGISEWRRASLTFVYHIHNTSRGNVLMATGTTQHACTNPSGRPMPVPQWLKTIVLSP</sequence>
<proteinExistence type="inferred from homology"/>
<reference evidence="3 4" key="2">
    <citation type="journal article" date="2010" name="Stand. Genomic Sci.">
        <title>Complete genome sequence of Desulfohalobium retbaense type strain (HR(100)).</title>
        <authorList>
            <person name="Spring S."/>
            <person name="Nolan M."/>
            <person name="Lapidus A."/>
            <person name="Glavina Del Rio T."/>
            <person name="Copeland A."/>
            <person name="Tice H."/>
            <person name="Cheng J.F."/>
            <person name="Lucas S."/>
            <person name="Land M."/>
            <person name="Chen F."/>
            <person name="Bruce D."/>
            <person name="Goodwin L."/>
            <person name="Pitluck S."/>
            <person name="Ivanova N."/>
            <person name="Mavromatis K."/>
            <person name="Mikhailova N."/>
            <person name="Pati A."/>
            <person name="Chen A."/>
            <person name="Palaniappan K."/>
            <person name="Hauser L."/>
            <person name="Chang Y.J."/>
            <person name="Jeffries C.D."/>
            <person name="Munk C."/>
            <person name="Kiss H."/>
            <person name="Chain P."/>
            <person name="Han C."/>
            <person name="Brettin T."/>
            <person name="Detter J.C."/>
            <person name="Schuler E."/>
            <person name="Goker M."/>
            <person name="Rohde M."/>
            <person name="Bristow J."/>
            <person name="Eisen J.A."/>
            <person name="Markowitz V."/>
            <person name="Hugenholtz P."/>
            <person name="Kyrpides N.C."/>
            <person name="Klenk H.P."/>
        </authorList>
    </citation>
    <scope>NUCLEOTIDE SEQUENCE [LARGE SCALE GENOMIC DNA]</scope>
    <source>
        <strain evidence="3 4">DSM 5692</strain>
    </source>
</reference>
<dbReference type="eggNOG" id="COG0824">
    <property type="taxonomic scope" value="Bacteria"/>
</dbReference>
<dbReference type="EMBL" id="CP001734">
    <property type="protein sequence ID" value="ACV69215.1"/>
    <property type="molecule type" value="Genomic_DNA"/>
</dbReference>
<gene>
    <name evidence="3" type="ordered locus">Dret_1931</name>
</gene>
<dbReference type="OrthoDB" id="9808429at2"/>
<dbReference type="InterPro" id="IPR006684">
    <property type="entry name" value="YbgC/YbaW"/>
</dbReference>
<dbReference type="PANTHER" id="PTHR31793">
    <property type="entry name" value="4-HYDROXYBENZOYL-COA THIOESTERASE FAMILY MEMBER"/>
    <property type="match status" value="1"/>
</dbReference>
<dbReference type="STRING" id="485915.Dret_1931"/>
<evidence type="ECO:0000313" key="4">
    <source>
        <dbReference type="Proteomes" id="UP000001052"/>
    </source>
</evidence>
<dbReference type="RefSeq" id="WP_015752358.1">
    <property type="nucleotide sequence ID" value="NC_013223.1"/>
</dbReference>
<dbReference type="AlphaFoldDB" id="C8X4J2"/>
<accession>C8X4J2</accession>
<reference evidence="4" key="1">
    <citation type="submission" date="2009-09" db="EMBL/GenBank/DDBJ databases">
        <title>The complete chromosome of Desulfohalobium retbaense DSM 5692.</title>
        <authorList>
            <consortium name="US DOE Joint Genome Institute (JGI-PGF)"/>
            <person name="Lucas S."/>
            <person name="Copeland A."/>
            <person name="Lapidus A."/>
            <person name="Glavina del Rio T."/>
            <person name="Dalin E."/>
            <person name="Tice H."/>
            <person name="Bruce D."/>
            <person name="Goodwin L."/>
            <person name="Pitluck S."/>
            <person name="Kyrpides N."/>
            <person name="Mavromatis K."/>
            <person name="Ivanova N."/>
            <person name="Mikhailova N."/>
            <person name="Munk A.C."/>
            <person name="Brettin T."/>
            <person name="Detter J.C."/>
            <person name="Han C."/>
            <person name="Tapia R."/>
            <person name="Larimer F."/>
            <person name="Land M."/>
            <person name="Hauser L."/>
            <person name="Markowitz V."/>
            <person name="Cheng J.-F."/>
            <person name="Hugenholtz P."/>
            <person name="Woyke T."/>
            <person name="Wu D."/>
            <person name="Spring S."/>
            <person name="Klenk H.-P."/>
            <person name="Eisen J.A."/>
        </authorList>
    </citation>
    <scope>NUCLEOTIDE SEQUENCE [LARGE SCALE GENOMIC DNA]</scope>
    <source>
        <strain evidence="4">DSM 5692</strain>
    </source>
</reference>
<dbReference type="KEGG" id="drt:Dret_1931"/>
<evidence type="ECO:0000313" key="3">
    <source>
        <dbReference type="EMBL" id="ACV69215.1"/>
    </source>
</evidence>
<dbReference type="PIRSF" id="PIRSF003230">
    <property type="entry name" value="YbgC"/>
    <property type="match status" value="1"/>
</dbReference>
<dbReference type="PANTHER" id="PTHR31793:SF27">
    <property type="entry name" value="NOVEL THIOESTERASE SUPERFAMILY DOMAIN AND SAPOSIN A-TYPE DOMAIN CONTAINING PROTEIN (0610012H03RIK)"/>
    <property type="match status" value="1"/>
</dbReference>
<dbReference type="Pfam" id="PF13279">
    <property type="entry name" value="4HBT_2"/>
    <property type="match status" value="1"/>
</dbReference>
<comment type="similarity">
    <text evidence="1">Belongs to the 4-hydroxybenzoyl-CoA thioesterase family.</text>
</comment>
<protein>
    <submittedName>
        <fullName evidence="3">Thioesterase superfamily protein</fullName>
    </submittedName>
</protein>
<organism evidence="3 4">
    <name type="scientific">Desulfohalobium retbaense (strain ATCC 49708 / DSM 5692 / JCM 16813 / HR100)</name>
    <dbReference type="NCBI Taxonomy" id="485915"/>
    <lineage>
        <taxon>Bacteria</taxon>
        <taxon>Pseudomonadati</taxon>
        <taxon>Thermodesulfobacteriota</taxon>
        <taxon>Desulfovibrionia</taxon>
        <taxon>Desulfovibrionales</taxon>
        <taxon>Desulfohalobiaceae</taxon>
        <taxon>Desulfohalobium</taxon>
    </lineage>
</organism>
<keyword evidence="2" id="KW-0378">Hydrolase</keyword>
<dbReference type="GO" id="GO:0047617">
    <property type="term" value="F:fatty acyl-CoA hydrolase activity"/>
    <property type="evidence" value="ECO:0007669"/>
    <property type="project" value="TreeGrafter"/>
</dbReference>
<dbReference type="Proteomes" id="UP000001052">
    <property type="component" value="Chromosome"/>
</dbReference>
<dbReference type="SUPFAM" id="SSF54637">
    <property type="entry name" value="Thioesterase/thiol ester dehydrase-isomerase"/>
    <property type="match status" value="1"/>
</dbReference>
<evidence type="ECO:0000256" key="1">
    <source>
        <dbReference type="ARBA" id="ARBA00005953"/>
    </source>
</evidence>
<dbReference type="CDD" id="cd00586">
    <property type="entry name" value="4HBT"/>
    <property type="match status" value="1"/>
</dbReference>
<dbReference type="InterPro" id="IPR029069">
    <property type="entry name" value="HotDog_dom_sf"/>
</dbReference>
<name>C8X4J2_DESRD</name>
<evidence type="ECO:0000256" key="2">
    <source>
        <dbReference type="ARBA" id="ARBA00022801"/>
    </source>
</evidence>